<dbReference type="PANTHER" id="PTHR31668:SF20">
    <property type="entry name" value="ZN(II)2CYS6 TRANSCRIPTION FACTOR (EUROFUNG)"/>
    <property type="match status" value="1"/>
</dbReference>
<name>A0A9P4J326_9PEZI</name>
<feature type="compositionally biased region" description="Polar residues" evidence="3">
    <location>
        <begin position="554"/>
        <end position="574"/>
    </location>
</feature>
<dbReference type="InterPro" id="IPR036864">
    <property type="entry name" value="Zn2-C6_fun-type_DNA-bd_sf"/>
</dbReference>
<protein>
    <recommendedName>
        <fullName evidence="4">Zn(2)-C6 fungal-type domain-containing protein</fullName>
    </recommendedName>
</protein>
<dbReference type="OrthoDB" id="4132249at2759"/>
<keyword evidence="2" id="KW-0539">Nucleus</keyword>
<dbReference type="CDD" id="cd00067">
    <property type="entry name" value="GAL4"/>
    <property type="match status" value="1"/>
</dbReference>
<gene>
    <name evidence="5" type="ORF">K461DRAFT_222293</name>
</gene>
<dbReference type="GO" id="GO:0003677">
    <property type="term" value="F:DNA binding"/>
    <property type="evidence" value="ECO:0007669"/>
    <property type="project" value="InterPro"/>
</dbReference>
<feature type="region of interest" description="Disordered" evidence="3">
    <location>
        <begin position="553"/>
        <end position="595"/>
    </location>
</feature>
<evidence type="ECO:0000256" key="1">
    <source>
        <dbReference type="ARBA" id="ARBA00022723"/>
    </source>
</evidence>
<dbReference type="GO" id="GO:0006351">
    <property type="term" value="P:DNA-templated transcription"/>
    <property type="evidence" value="ECO:0007669"/>
    <property type="project" value="InterPro"/>
</dbReference>
<proteinExistence type="predicted"/>
<feature type="domain" description="Zn(2)-C6 fungal-type" evidence="4">
    <location>
        <begin position="19"/>
        <end position="50"/>
    </location>
</feature>
<comment type="caution">
    <text evidence="5">The sequence shown here is derived from an EMBL/GenBank/DDBJ whole genome shotgun (WGS) entry which is preliminary data.</text>
</comment>
<dbReference type="GO" id="GO:0008270">
    <property type="term" value="F:zinc ion binding"/>
    <property type="evidence" value="ECO:0007669"/>
    <property type="project" value="InterPro"/>
</dbReference>
<keyword evidence="6" id="KW-1185">Reference proteome</keyword>
<dbReference type="InterPro" id="IPR001138">
    <property type="entry name" value="Zn2Cys6_DnaBD"/>
</dbReference>
<dbReference type="Gene3D" id="4.10.240.10">
    <property type="entry name" value="Zn(2)-C6 fungal-type DNA-binding domain"/>
    <property type="match status" value="1"/>
</dbReference>
<evidence type="ECO:0000313" key="6">
    <source>
        <dbReference type="Proteomes" id="UP000799439"/>
    </source>
</evidence>
<dbReference type="PROSITE" id="PS50048">
    <property type="entry name" value="ZN2_CY6_FUNGAL_2"/>
    <property type="match status" value="1"/>
</dbReference>
<organism evidence="5 6">
    <name type="scientific">Myriangium duriaei CBS 260.36</name>
    <dbReference type="NCBI Taxonomy" id="1168546"/>
    <lineage>
        <taxon>Eukaryota</taxon>
        <taxon>Fungi</taxon>
        <taxon>Dikarya</taxon>
        <taxon>Ascomycota</taxon>
        <taxon>Pezizomycotina</taxon>
        <taxon>Dothideomycetes</taxon>
        <taxon>Dothideomycetidae</taxon>
        <taxon>Myriangiales</taxon>
        <taxon>Myriangiaceae</taxon>
        <taxon>Myriangium</taxon>
    </lineage>
</organism>
<dbReference type="EMBL" id="ML996083">
    <property type="protein sequence ID" value="KAF2154552.1"/>
    <property type="molecule type" value="Genomic_DNA"/>
</dbReference>
<feature type="region of interest" description="Disordered" evidence="3">
    <location>
        <begin position="488"/>
        <end position="519"/>
    </location>
</feature>
<dbReference type="CDD" id="cd12148">
    <property type="entry name" value="fungal_TF_MHR"/>
    <property type="match status" value="1"/>
</dbReference>
<dbReference type="SMART" id="SM00066">
    <property type="entry name" value="GAL4"/>
    <property type="match status" value="1"/>
</dbReference>
<feature type="compositionally biased region" description="Polar residues" evidence="3">
    <location>
        <begin position="582"/>
        <end position="594"/>
    </location>
</feature>
<evidence type="ECO:0000256" key="3">
    <source>
        <dbReference type="SAM" id="MobiDB-lite"/>
    </source>
</evidence>
<dbReference type="InterPro" id="IPR050797">
    <property type="entry name" value="Carb_Metab_Trans_Reg"/>
</dbReference>
<dbReference type="SMART" id="SM00906">
    <property type="entry name" value="Fungal_trans"/>
    <property type="match status" value="1"/>
</dbReference>
<dbReference type="SUPFAM" id="SSF57701">
    <property type="entry name" value="Zn2/Cys6 DNA-binding domain"/>
    <property type="match status" value="1"/>
</dbReference>
<evidence type="ECO:0000256" key="2">
    <source>
        <dbReference type="ARBA" id="ARBA00023242"/>
    </source>
</evidence>
<dbReference type="InterPro" id="IPR007219">
    <property type="entry name" value="XnlR_reg_dom"/>
</dbReference>
<dbReference type="PANTHER" id="PTHR31668">
    <property type="entry name" value="GLUCOSE TRANSPORT TRANSCRIPTION REGULATOR RGT1-RELATED-RELATED"/>
    <property type="match status" value="1"/>
</dbReference>
<reference evidence="5" key="1">
    <citation type="journal article" date="2020" name="Stud. Mycol.">
        <title>101 Dothideomycetes genomes: a test case for predicting lifestyles and emergence of pathogens.</title>
        <authorList>
            <person name="Haridas S."/>
            <person name="Albert R."/>
            <person name="Binder M."/>
            <person name="Bloem J."/>
            <person name="Labutti K."/>
            <person name="Salamov A."/>
            <person name="Andreopoulos B."/>
            <person name="Baker S."/>
            <person name="Barry K."/>
            <person name="Bills G."/>
            <person name="Bluhm B."/>
            <person name="Cannon C."/>
            <person name="Castanera R."/>
            <person name="Culley D."/>
            <person name="Daum C."/>
            <person name="Ezra D."/>
            <person name="Gonzalez J."/>
            <person name="Henrissat B."/>
            <person name="Kuo A."/>
            <person name="Liang C."/>
            <person name="Lipzen A."/>
            <person name="Lutzoni F."/>
            <person name="Magnuson J."/>
            <person name="Mondo S."/>
            <person name="Nolan M."/>
            <person name="Ohm R."/>
            <person name="Pangilinan J."/>
            <person name="Park H.-J."/>
            <person name="Ramirez L."/>
            <person name="Alfaro M."/>
            <person name="Sun H."/>
            <person name="Tritt A."/>
            <person name="Yoshinaga Y."/>
            <person name="Zwiers L.-H."/>
            <person name="Turgeon B."/>
            <person name="Goodwin S."/>
            <person name="Spatafora J."/>
            <person name="Crous P."/>
            <person name="Grigoriev I."/>
        </authorList>
    </citation>
    <scope>NUCLEOTIDE SEQUENCE</scope>
    <source>
        <strain evidence="5">CBS 260.36</strain>
    </source>
</reference>
<evidence type="ECO:0000259" key="4">
    <source>
        <dbReference type="PROSITE" id="PS50048"/>
    </source>
</evidence>
<accession>A0A9P4J326</accession>
<dbReference type="PROSITE" id="PS00463">
    <property type="entry name" value="ZN2_CY6_FUNGAL_1"/>
    <property type="match status" value="1"/>
</dbReference>
<evidence type="ECO:0000313" key="5">
    <source>
        <dbReference type="EMBL" id="KAF2154552.1"/>
    </source>
</evidence>
<dbReference type="Pfam" id="PF04082">
    <property type="entry name" value="Fungal_trans"/>
    <property type="match status" value="1"/>
</dbReference>
<keyword evidence="1" id="KW-0479">Metal-binding</keyword>
<dbReference type="Proteomes" id="UP000799439">
    <property type="component" value="Unassembled WGS sequence"/>
</dbReference>
<dbReference type="Pfam" id="PF00172">
    <property type="entry name" value="Zn_clus"/>
    <property type="match status" value="1"/>
</dbReference>
<dbReference type="GO" id="GO:0000981">
    <property type="term" value="F:DNA-binding transcription factor activity, RNA polymerase II-specific"/>
    <property type="evidence" value="ECO:0007669"/>
    <property type="project" value="InterPro"/>
</dbReference>
<sequence>MPESSQPTTPAATGPAKRACDCCHKRKVKCIGNGTRPCRNCASAGLTCTYNAIPQKKGPKGSRAKVISELRETQHRHLQATNASSLALVSDSYLAQSQFPRTRGLLSPDLINACVDYFFLNVYPSQPILHRGSLQQTISIMEINVEAYCLVTSLCAYMLIQPNLLLNAPGNQGPTLGLTLLKEALRVRKGCDYLEEPTIMSVITSFFLFGCYFCLDKTNTAWFHLREATTLAYVVRLHEEDSYATLGPVEASRRRRLYWLLFVTERAYALQRHRPLSLQATINLPSMEEDPTESVEISGFLRLIHLFRPFDDTFVGLWNKTRVDCTTDWLTELQHQLTDALPAYLQTTETQAADLRVSQQWLKTMIWQLSISHGYLSSTATDPSMTFQYPIGLARELISSASSFSQAAMEVHGIGLVEKLFDITCTLIDVLACVPVGSTFEFGPRDYLNQLLTLISNLRGGHKRFMPLLQSKMHDNLPSSIPNSGIVWPSSQPYDSPTHHEGSLSRQTSHVASPFGSPAQGNIPMAPSLLMFDGLSPTNSPVSNPDYSPVLCGASQTSSTSHPNSISGGQQGYHSSRHQMMPTRSQQQATSAPMTSIPHHIKFELKQ</sequence>
<dbReference type="AlphaFoldDB" id="A0A9P4J326"/>